<dbReference type="SUPFAM" id="SSF49562">
    <property type="entry name" value="C2 domain (Calcium/lipid-binding domain, CaLB)"/>
    <property type="match status" value="1"/>
</dbReference>
<dbReference type="STRING" id="6832.A0A553NEZ5"/>
<dbReference type="GO" id="GO:0016020">
    <property type="term" value="C:membrane"/>
    <property type="evidence" value="ECO:0007669"/>
    <property type="project" value="UniProtKB-SubCell"/>
</dbReference>
<keyword evidence="8" id="KW-0445">Lipid transport</keyword>
<dbReference type="CDD" id="cd21670">
    <property type="entry name" value="SMP_ESyt"/>
    <property type="match status" value="1"/>
</dbReference>
<name>A0A553NEZ5_TIGCA</name>
<dbReference type="SMART" id="SM00239">
    <property type="entry name" value="C2"/>
    <property type="match status" value="1"/>
</dbReference>
<dbReference type="PANTHER" id="PTHR45761">
    <property type="entry name" value="EXTENDED SYNAPTOTAGMIN-LIKE PROTEIN 2, ISOFORM C"/>
    <property type="match status" value="1"/>
</dbReference>
<proteinExistence type="predicted"/>
<comment type="caution">
    <text evidence="13">The sequence shown here is derived from an EMBL/GenBank/DDBJ whole genome shotgun (WGS) entry which is preliminary data.</text>
</comment>
<gene>
    <name evidence="13" type="ORF">TCAL_14289</name>
</gene>
<keyword evidence="2" id="KW-0813">Transport</keyword>
<evidence type="ECO:0000259" key="12">
    <source>
        <dbReference type="PROSITE" id="PS51847"/>
    </source>
</evidence>
<dbReference type="GO" id="GO:0008289">
    <property type="term" value="F:lipid binding"/>
    <property type="evidence" value="ECO:0007669"/>
    <property type="project" value="UniProtKB-KW"/>
</dbReference>
<evidence type="ECO:0000256" key="6">
    <source>
        <dbReference type="ARBA" id="ARBA00022837"/>
    </source>
</evidence>
<feature type="domain" description="SMP-LTD" evidence="12">
    <location>
        <begin position="130"/>
        <end position="315"/>
    </location>
</feature>
<keyword evidence="5" id="KW-0677">Repeat</keyword>
<dbReference type="InterPro" id="IPR000008">
    <property type="entry name" value="C2_dom"/>
</dbReference>
<dbReference type="GO" id="GO:0012505">
    <property type="term" value="C:endomembrane system"/>
    <property type="evidence" value="ECO:0007669"/>
    <property type="project" value="UniProtKB-ARBA"/>
</dbReference>
<dbReference type="GO" id="GO:0006869">
    <property type="term" value="P:lipid transport"/>
    <property type="evidence" value="ECO:0007669"/>
    <property type="project" value="UniProtKB-KW"/>
</dbReference>
<evidence type="ECO:0000256" key="1">
    <source>
        <dbReference type="ARBA" id="ARBA00004370"/>
    </source>
</evidence>
<accession>A0A553NEZ5</accession>
<dbReference type="InterPro" id="IPR051634">
    <property type="entry name" value="Extended_Synaptotagmin"/>
</dbReference>
<reference evidence="13 14" key="1">
    <citation type="journal article" date="2018" name="Nat. Ecol. Evol.">
        <title>Genomic signatures of mitonuclear coevolution across populations of Tigriopus californicus.</title>
        <authorList>
            <person name="Barreto F.S."/>
            <person name="Watson E.T."/>
            <person name="Lima T.G."/>
            <person name="Willett C.S."/>
            <person name="Edmands S."/>
            <person name="Li W."/>
            <person name="Burton R.S."/>
        </authorList>
    </citation>
    <scope>NUCLEOTIDE SEQUENCE [LARGE SCALE GENOMIC DNA]</scope>
    <source>
        <strain evidence="13 14">San Diego</strain>
    </source>
</reference>
<dbReference type="Pfam" id="PF00168">
    <property type="entry name" value="C2"/>
    <property type="match status" value="1"/>
</dbReference>
<evidence type="ECO:0000256" key="9">
    <source>
        <dbReference type="ARBA" id="ARBA00023121"/>
    </source>
</evidence>
<dbReference type="GO" id="GO:0005737">
    <property type="term" value="C:cytoplasm"/>
    <property type="evidence" value="ECO:0007669"/>
    <property type="project" value="UniProtKB-ARBA"/>
</dbReference>
<dbReference type="PANTHER" id="PTHR45761:SF1">
    <property type="entry name" value="EXTENDED SYNAPTOTAGMIN-LIKE PROTEIN 2, ISOFORM C"/>
    <property type="match status" value="1"/>
</dbReference>
<keyword evidence="14" id="KW-1185">Reference proteome</keyword>
<evidence type="ECO:0000256" key="4">
    <source>
        <dbReference type="ARBA" id="ARBA00022723"/>
    </source>
</evidence>
<evidence type="ECO:0000256" key="5">
    <source>
        <dbReference type="ARBA" id="ARBA00022737"/>
    </source>
</evidence>
<dbReference type="GO" id="GO:0046872">
    <property type="term" value="F:metal ion binding"/>
    <property type="evidence" value="ECO:0007669"/>
    <property type="project" value="UniProtKB-KW"/>
</dbReference>
<dbReference type="PROSITE" id="PS51847">
    <property type="entry name" value="SMP"/>
    <property type="match status" value="1"/>
</dbReference>
<dbReference type="EMBL" id="VCGU01000458">
    <property type="protein sequence ID" value="TRY64022.1"/>
    <property type="molecule type" value="Genomic_DNA"/>
</dbReference>
<evidence type="ECO:0000256" key="3">
    <source>
        <dbReference type="ARBA" id="ARBA00022692"/>
    </source>
</evidence>
<dbReference type="InterPro" id="IPR035892">
    <property type="entry name" value="C2_domain_sf"/>
</dbReference>
<dbReference type="PROSITE" id="PS50004">
    <property type="entry name" value="C2"/>
    <property type="match status" value="1"/>
</dbReference>
<organism evidence="13 14">
    <name type="scientific">Tigriopus californicus</name>
    <name type="common">Marine copepod</name>
    <dbReference type="NCBI Taxonomy" id="6832"/>
    <lineage>
        <taxon>Eukaryota</taxon>
        <taxon>Metazoa</taxon>
        <taxon>Ecdysozoa</taxon>
        <taxon>Arthropoda</taxon>
        <taxon>Crustacea</taxon>
        <taxon>Multicrustacea</taxon>
        <taxon>Hexanauplia</taxon>
        <taxon>Copepoda</taxon>
        <taxon>Harpacticoida</taxon>
        <taxon>Harpacticidae</taxon>
        <taxon>Tigriopus</taxon>
    </lineage>
</organism>
<evidence type="ECO:0000256" key="8">
    <source>
        <dbReference type="ARBA" id="ARBA00023055"/>
    </source>
</evidence>
<evidence type="ECO:0000313" key="14">
    <source>
        <dbReference type="Proteomes" id="UP000318571"/>
    </source>
</evidence>
<keyword evidence="6" id="KW-0106">Calcium</keyword>
<evidence type="ECO:0008006" key="15">
    <source>
        <dbReference type="Google" id="ProtNLM"/>
    </source>
</evidence>
<dbReference type="Pfam" id="PF17047">
    <property type="entry name" value="SMP_LBD"/>
    <property type="match status" value="1"/>
</dbReference>
<evidence type="ECO:0000313" key="13">
    <source>
        <dbReference type="EMBL" id="TRY64022.1"/>
    </source>
</evidence>
<evidence type="ECO:0000256" key="7">
    <source>
        <dbReference type="ARBA" id="ARBA00022989"/>
    </source>
</evidence>
<feature type="domain" description="C2" evidence="11">
    <location>
        <begin position="328"/>
        <end position="473"/>
    </location>
</feature>
<evidence type="ECO:0000256" key="2">
    <source>
        <dbReference type="ARBA" id="ARBA00022448"/>
    </source>
</evidence>
<dbReference type="InterPro" id="IPR039010">
    <property type="entry name" value="Synaptotagmin_SMP"/>
</dbReference>
<dbReference type="OrthoDB" id="5973539at2759"/>
<sequence length="658" mass="75372">MALFDPIQAIGNKIWERERHRLEAWSERQVLMVNGLFNLIAAIVAAKSFEYLSWAGFGGVVTALAIGKQVLLRRLERLPRSWYSCTDIPLPDLIKESKTKVREMLSQLREPSREFEFDADKVRLFCLGDAKPSLNWLNHTIRTLWLNLRAQVKHVVLHELWPEIIQKKLANTPLHSLKLHDFHIGEHPVRVVDIKVEPHGEDDLVVDVELAYDGNANVSLTVSQSDLKISIPAKLQKLKISNLKLRIVVKKFLPCLPFIGGLQVSLLEEPLMDWETSGVVQITDIDMLKSIIKKLVGKHVFKKLQLPNRFTLPMSMIAGNSLKTMAADIGARYQTISALEVAMPQPMGVLRVTVHQADNLRLTDWSLINFSHHTNPFRPSRFAISEILPKRILGKCFVKVNLGGMSFSSEIKSSSSSPVWDYSCDFPIEYCTDDEITVDIWDKRLAKDLYLGRVTERIRRVFESPNRLLEGWYNCQVYQGRVWLKLEWFRQVRMLSLEEVRQPPSNRGLLSVVFGHLRYLPQVRTRKIRPQCFLRIRYDDEEDGVLLHEVASNESLSLKNKHVFNEGKIVRLHNLEKLYHHGVVELEVKDCSSGASVCFEALTFRGLIHSPLNGRDMLNLLLKGEQGLLRLSIQAEILRDVFGSPSPFDSVQSKCFDQ</sequence>
<keyword evidence="3" id="KW-0812">Transmembrane</keyword>
<dbReference type="Gene3D" id="2.60.40.150">
    <property type="entry name" value="C2 domain"/>
    <property type="match status" value="1"/>
</dbReference>
<evidence type="ECO:0000259" key="11">
    <source>
        <dbReference type="PROSITE" id="PS50004"/>
    </source>
</evidence>
<keyword evidence="9" id="KW-0446">Lipid-binding</keyword>
<keyword evidence="7" id="KW-1133">Transmembrane helix</keyword>
<dbReference type="InterPro" id="IPR031468">
    <property type="entry name" value="SMP_LBD"/>
</dbReference>
<evidence type="ECO:0000256" key="10">
    <source>
        <dbReference type="ARBA" id="ARBA00023136"/>
    </source>
</evidence>
<protein>
    <recommendedName>
        <fullName evidence="15">C2 domain-containing protein</fullName>
    </recommendedName>
</protein>
<keyword evidence="4" id="KW-0479">Metal-binding</keyword>
<dbReference type="AlphaFoldDB" id="A0A553NEZ5"/>
<comment type="subcellular location">
    <subcellularLocation>
        <location evidence="1">Membrane</location>
    </subcellularLocation>
</comment>
<dbReference type="Proteomes" id="UP000318571">
    <property type="component" value="Chromosome 10"/>
</dbReference>
<keyword evidence="10" id="KW-0472">Membrane</keyword>